<dbReference type="RefSeq" id="WP_005587870.1">
    <property type="nucleotide sequence ID" value="NZ_LT669839.1"/>
</dbReference>
<sequence>MSKRHITLSILLILILFPMAACTKKTSKEMGNIHPNDGKDMGMNIIDSEKNIKTMPVSTKREKFKLEDIIDEKIEKALAMGRLGEVEYLEEGGYFEANANSIDYLNKEGNARMKNVKGVVINPPDASITDSYYDMSNYLQKEDILFILLDGFGYHQYKYAIEKGYLPFLGKQPEAAKALSVYKPVTNAGLAAMLTGKFPIENGVHSRKQRELQVDSIFKLAEDLGKKAIYIEGDIGILKTEIEPVLNLDNNGDGFTDDEVFESTLKAINEEHNLVFTHFHGIDDSGHSHGDLSLETMEFIKRVDGYVEELVSNWSGKVIITADHGMHSTEDGGDHGEFRYEDMVVPYLILDGGNHFD</sequence>
<name>M1ZFP3_9FIRM</name>
<keyword evidence="5" id="KW-1185">Reference proteome</keyword>
<keyword evidence="1" id="KW-0413">Isomerase</keyword>
<evidence type="ECO:0000313" key="5">
    <source>
        <dbReference type="Proteomes" id="UP000245423"/>
    </source>
</evidence>
<dbReference type="Proteomes" id="UP000245423">
    <property type="component" value="Chromosome 1"/>
</dbReference>
<accession>M1ZFP3</accession>
<dbReference type="AlphaFoldDB" id="M1ZFP3"/>
<organism evidence="4 5">
    <name type="scientific">[Clostridium] ultunense Esp</name>
    <dbReference type="NCBI Taxonomy" id="1288971"/>
    <lineage>
        <taxon>Bacteria</taxon>
        <taxon>Bacillati</taxon>
        <taxon>Bacillota</taxon>
        <taxon>Tissierellia</taxon>
        <taxon>Tissierellales</taxon>
        <taxon>Tepidimicrobiaceae</taxon>
        <taxon>Schnuerera</taxon>
    </lineage>
</organism>
<evidence type="ECO:0000256" key="1">
    <source>
        <dbReference type="ARBA" id="ARBA00023235"/>
    </source>
</evidence>
<keyword evidence="2" id="KW-0732">Signal</keyword>
<protein>
    <recommendedName>
        <fullName evidence="3">Metalloenzyme domain-containing protein</fullName>
    </recommendedName>
</protein>
<dbReference type="Pfam" id="PF01676">
    <property type="entry name" value="Metalloenzyme"/>
    <property type="match status" value="1"/>
</dbReference>
<dbReference type="GO" id="GO:0046872">
    <property type="term" value="F:metal ion binding"/>
    <property type="evidence" value="ECO:0007669"/>
    <property type="project" value="InterPro"/>
</dbReference>
<feature type="chain" id="PRO_5039206900" description="Metalloenzyme domain-containing protein" evidence="2">
    <location>
        <begin position="21"/>
        <end position="357"/>
    </location>
</feature>
<evidence type="ECO:0000256" key="2">
    <source>
        <dbReference type="SAM" id="SignalP"/>
    </source>
</evidence>
<dbReference type="GO" id="GO:0016853">
    <property type="term" value="F:isomerase activity"/>
    <property type="evidence" value="ECO:0007669"/>
    <property type="project" value="UniProtKB-KW"/>
</dbReference>
<evidence type="ECO:0000259" key="3">
    <source>
        <dbReference type="Pfam" id="PF01676"/>
    </source>
</evidence>
<dbReference type="HOGENOM" id="CLU_775465_0_0_9"/>
<reference evidence="4 5" key="1">
    <citation type="submission" date="2016-11" db="EMBL/GenBank/DDBJ databases">
        <authorList>
            <person name="Manzoor S."/>
        </authorList>
    </citation>
    <scope>NUCLEOTIDE SEQUENCE [LARGE SCALE GENOMIC DNA]</scope>
    <source>
        <strain evidence="4">Clostridium ultunense strain Esp</strain>
    </source>
</reference>
<feature type="signal peptide" evidence="2">
    <location>
        <begin position="1"/>
        <end position="20"/>
    </location>
</feature>
<gene>
    <name evidence="4" type="ORF">CUESP1_2114</name>
</gene>
<feature type="domain" description="Metalloenzyme" evidence="3">
    <location>
        <begin position="257"/>
        <end position="335"/>
    </location>
</feature>
<dbReference type="Gene3D" id="3.40.720.10">
    <property type="entry name" value="Alkaline Phosphatase, subunit A"/>
    <property type="match status" value="2"/>
</dbReference>
<dbReference type="SUPFAM" id="SSF53649">
    <property type="entry name" value="Alkaline phosphatase-like"/>
    <property type="match status" value="1"/>
</dbReference>
<proteinExistence type="predicted"/>
<dbReference type="InterPro" id="IPR006124">
    <property type="entry name" value="Metalloenzyme"/>
</dbReference>
<dbReference type="EMBL" id="LT669839">
    <property type="protein sequence ID" value="SHD77470.1"/>
    <property type="molecule type" value="Genomic_DNA"/>
</dbReference>
<dbReference type="OrthoDB" id="1706744at2"/>
<evidence type="ECO:0000313" key="4">
    <source>
        <dbReference type="EMBL" id="SHD77470.1"/>
    </source>
</evidence>
<dbReference type="InterPro" id="IPR017850">
    <property type="entry name" value="Alkaline_phosphatase_core_sf"/>
</dbReference>